<evidence type="ECO:0000256" key="3">
    <source>
        <dbReference type="ARBA" id="ARBA00022452"/>
    </source>
</evidence>
<feature type="domain" description="TonB-dependent receptor-like beta-barrel" evidence="9">
    <location>
        <begin position="259"/>
        <end position="701"/>
    </location>
</feature>
<protein>
    <recommendedName>
        <fullName evidence="9">TonB-dependent receptor-like beta-barrel domain-containing protein</fullName>
    </recommendedName>
</protein>
<keyword evidence="3" id="KW-1134">Transmembrane beta strand</keyword>
<dbReference type="EMBL" id="JQSG02000003">
    <property type="protein sequence ID" value="OBS09171.1"/>
    <property type="molecule type" value="Genomic_DNA"/>
</dbReference>
<dbReference type="AlphaFoldDB" id="A0A1A6C3N4"/>
<dbReference type="PANTHER" id="PTHR30069">
    <property type="entry name" value="TONB-DEPENDENT OUTER MEMBRANE RECEPTOR"/>
    <property type="match status" value="1"/>
</dbReference>
<reference evidence="10 11" key="1">
    <citation type="journal article" date="2014" name="Genome Announc.">
        <title>Draft Genome Sequence of the Iron-Oxidizing, Acidophilic, and Halotolerant 'Thiobacillus prosperus' Type Strain DSM 5130.</title>
        <authorList>
            <person name="Ossandon F.J."/>
            <person name="Cardenas J.P."/>
            <person name="Corbett M."/>
            <person name="Quatrini R."/>
            <person name="Holmes D.S."/>
            <person name="Watkin E."/>
        </authorList>
    </citation>
    <scope>NUCLEOTIDE SEQUENCE [LARGE SCALE GENOMIC DNA]</scope>
    <source>
        <strain evidence="10 11">DSM 5130</strain>
    </source>
</reference>
<dbReference type="Proteomes" id="UP000029273">
    <property type="component" value="Unassembled WGS sequence"/>
</dbReference>
<feature type="signal peptide" evidence="8">
    <location>
        <begin position="1"/>
        <end position="43"/>
    </location>
</feature>
<dbReference type="OrthoDB" id="5332150at2"/>
<keyword evidence="5" id="KW-0798">TonB box</keyword>
<dbReference type="InterPro" id="IPR036942">
    <property type="entry name" value="Beta-barrel_TonB_sf"/>
</dbReference>
<evidence type="ECO:0000256" key="2">
    <source>
        <dbReference type="ARBA" id="ARBA00022448"/>
    </source>
</evidence>
<keyword evidence="11" id="KW-1185">Reference proteome</keyword>
<evidence type="ECO:0000256" key="8">
    <source>
        <dbReference type="SAM" id="SignalP"/>
    </source>
</evidence>
<evidence type="ECO:0000256" key="6">
    <source>
        <dbReference type="ARBA" id="ARBA00023136"/>
    </source>
</evidence>
<dbReference type="InterPro" id="IPR000531">
    <property type="entry name" value="Beta-barrel_TonB"/>
</dbReference>
<evidence type="ECO:0000256" key="5">
    <source>
        <dbReference type="ARBA" id="ARBA00023077"/>
    </source>
</evidence>
<dbReference type="InterPro" id="IPR039426">
    <property type="entry name" value="TonB-dep_rcpt-like"/>
</dbReference>
<accession>A0A1A6C3N4</accession>
<evidence type="ECO:0000259" key="9">
    <source>
        <dbReference type="Pfam" id="PF00593"/>
    </source>
</evidence>
<dbReference type="GO" id="GO:0015344">
    <property type="term" value="F:siderophore uptake transmembrane transporter activity"/>
    <property type="evidence" value="ECO:0007669"/>
    <property type="project" value="TreeGrafter"/>
</dbReference>
<keyword evidence="7" id="KW-0998">Cell outer membrane</keyword>
<comment type="caution">
    <text evidence="10">The sequence shown here is derived from an EMBL/GenBank/DDBJ whole genome shotgun (WGS) entry which is preliminary data.</text>
</comment>
<dbReference type="GO" id="GO:0009279">
    <property type="term" value="C:cell outer membrane"/>
    <property type="evidence" value="ECO:0007669"/>
    <property type="project" value="UniProtKB-SubCell"/>
</dbReference>
<dbReference type="RefSeq" id="WP_065089448.1">
    <property type="nucleotide sequence ID" value="NZ_JQSG02000003.1"/>
</dbReference>
<evidence type="ECO:0000313" key="11">
    <source>
        <dbReference type="Proteomes" id="UP000029273"/>
    </source>
</evidence>
<organism evidence="10 11">
    <name type="scientific">Acidihalobacter prosperus</name>
    <dbReference type="NCBI Taxonomy" id="160660"/>
    <lineage>
        <taxon>Bacteria</taxon>
        <taxon>Pseudomonadati</taxon>
        <taxon>Pseudomonadota</taxon>
        <taxon>Gammaproteobacteria</taxon>
        <taxon>Chromatiales</taxon>
        <taxon>Ectothiorhodospiraceae</taxon>
        <taxon>Acidihalobacter</taxon>
    </lineage>
</organism>
<dbReference type="GO" id="GO:0044718">
    <property type="term" value="P:siderophore transmembrane transport"/>
    <property type="evidence" value="ECO:0007669"/>
    <property type="project" value="TreeGrafter"/>
</dbReference>
<name>A0A1A6C3N4_9GAMM</name>
<feature type="chain" id="PRO_5008343219" description="TonB-dependent receptor-like beta-barrel domain-containing protein" evidence="8">
    <location>
        <begin position="44"/>
        <end position="748"/>
    </location>
</feature>
<comment type="subcellular location">
    <subcellularLocation>
        <location evidence="1">Cell outer membrane</location>
        <topology evidence="1">Multi-pass membrane protein</topology>
    </subcellularLocation>
</comment>
<keyword evidence="2" id="KW-0813">Transport</keyword>
<proteinExistence type="predicted"/>
<sequence length="748" mass="81262">MKNKLPTLAGAICRNPGLAPFAKKLLAVSIASAATGFPYAAFAATSAIHIPVVTINTATSWEAQMGAQVLSPAVIKGYGLKTSNTTDMLNSILGGSVFKTGGVSGFPVVHGLMDDQLHLSFSGMQLNSACPNHMNPILSYLFPSQVGGVTAYTGIVPVSADGNSIGASIIVHPAPPKFAMPGKTLTRGDIGAYYHTNGAATGAHLAATLANDAFSMKYSGDVSHASDYKAGGDFHAAGPAAMGRGSIGADVVGSSAYSTNNQMLEFAYRHGTQLTSLGVNWQDIPYEYYPNQRMDMVENKSVLIHLNYRDRFDWGNIKLHVYHQEVRHTMDFGSDKQYQYGTTPGMPMKSHGHVDGVKLDGTIHLDQDDQLRTGLLFHSFRLNDYWPPSGTGMMAPNTFDNINNGRSNRYDAYVEWRRQWAPRWSTLVGVRGDTVEQNAGDVHGYNMMYNMQAAAFNAQSHAKTDHNWDWSAVAKFKPSATQKYTFGVMRQERSPNLYQRYTWSSMPMVAVMNNLVGDGNGYVGNLSLKPEVAYTADISGEWAHTQGHPWIVNADAYLTQIHDYIGEQCEPGTTCKSGQFNILQYTNQQARMAGADLKGKVRVAQTKAAGAFFLNGKLSYIHARNTSTHQGLFGIAPWQGDVALTQHTVHWDNGVAVQFVGAKTNVSEIQSEPKTGAYAIVNLHATYTQGNVTVRAGIDNLFNRLYYNPQNGVYVGQGMTMMLNGVPAGITVPGPGRSFNIAFDAHFA</sequence>
<dbReference type="PANTHER" id="PTHR30069:SF49">
    <property type="entry name" value="OUTER MEMBRANE PROTEIN C"/>
    <property type="match status" value="1"/>
</dbReference>
<keyword evidence="8" id="KW-0732">Signal</keyword>
<dbReference type="SUPFAM" id="SSF56935">
    <property type="entry name" value="Porins"/>
    <property type="match status" value="1"/>
</dbReference>
<evidence type="ECO:0000256" key="1">
    <source>
        <dbReference type="ARBA" id="ARBA00004571"/>
    </source>
</evidence>
<gene>
    <name evidence="10" type="ORF">Thpro_021499</name>
</gene>
<keyword evidence="6" id="KW-0472">Membrane</keyword>
<evidence type="ECO:0000256" key="4">
    <source>
        <dbReference type="ARBA" id="ARBA00022692"/>
    </source>
</evidence>
<dbReference type="Pfam" id="PF00593">
    <property type="entry name" value="TonB_dep_Rec_b-barrel"/>
    <property type="match status" value="1"/>
</dbReference>
<keyword evidence="4" id="KW-0812">Transmembrane</keyword>
<evidence type="ECO:0000256" key="7">
    <source>
        <dbReference type="ARBA" id="ARBA00023237"/>
    </source>
</evidence>
<dbReference type="Gene3D" id="2.40.170.20">
    <property type="entry name" value="TonB-dependent receptor, beta-barrel domain"/>
    <property type="match status" value="1"/>
</dbReference>
<evidence type="ECO:0000313" key="10">
    <source>
        <dbReference type="EMBL" id="OBS09171.1"/>
    </source>
</evidence>
<dbReference type="STRING" id="160660.BJI67_02335"/>